<proteinExistence type="predicted"/>
<dbReference type="EMBL" id="BGPR01001207">
    <property type="protein sequence ID" value="GBM48235.1"/>
    <property type="molecule type" value="Genomic_DNA"/>
</dbReference>
<dbReference type="Pfam" id="PF14529">
    <property type="entry name" value="Exo_endo_phos_2"/>
    <property type="match status" value="1"/>
</dbReference>
<dbReference type="Gene3D" id="3.60.10.10">
    <property type="entry name" value="Endonuclease/exonuclease/phosphatase"/>
    <property type="match status" value="1"/>
</dbReference>
<dbReference type="GO" id="GO:0003824">
    <property type="term" value="F:catalytic activity"/>
    <property type="evidence" value="ECO:0007669"/>
    <property type="project" value="InterPro"/>
</dbReference>
<organism evidence="2 3">
    <name type="scientific">Araneus ventricosus</name>
    <name type="common">Orbweaver spider</name>
    <name type="synonym">Epeira ventricosa</name>
    <dbReference type="NCBI Taxonomy" id="182803"/>
    <lineage>
        <taxon>Eukaryota</taxon>
        <taxon>Metazoa</taxon>
        <taxon>Ecdysozoa</taxon>
        <taxon>Arthropoda</taxon>
        <taxon>Chelicerata</taxon>
        <taxon>Arachnida</taxon>
        <taxon>Araneae</taxon>
        <taxon>Araneomorphae</taxon>
        <taxon>Entelegynae</taxon>
        <taxon>Araneoidea</taxon>
        <taxon>Araneidae</taxon>
        <taxon>Araneus</taxon>
    </lineage>
</organism>
<feature type="domain" description="Endonuclease/exonuclease/phosphatase" evidence="1">
    <location>
        <begin position="19"/>
        <end position="128"/>
    </location>
</feature>
<dbReference type="PANTHER" id="PTHR33273">
    <property type="entry name" value="DOMAIN-CONTAINING PROTEIN, PUTATIVE-RELATED"/>
    <property type="match status" value="1"/>
</dbReference>
<comment type="caution">
    <text evidence="2">The sequence shown here is derived from an EMBL/GenBank/DDBJ whole genome shotgun (WGS) entry which is preliminary data.</text>
</comment>
<evidence type="ECO:0000313" key="2">
    <source>
        <dbReference type="EMBL" id="GBM48235.1"/>
    </source>
</evidence>
<evidence type="ECO:0000313" key="3">
    <source>
        <dbReference type="Proteomes" id="UP000499080"/>
    </source>
</evidence>
<dbReference type="InterPro" id="IPR036691">
    <property type="entry name" value="Endo/exonu/phosph_ase_sf"/>
</dbReference>
<keyword evidence="3" id="KW-1185">Reference proteome</keyword>
<dbReference type="OrthoDB" id="6437002at2759"/>
<dbReference type="InterPro" id="IPR005135">
    <property type="entry name" value="Endo/exonuclease/phosphatase"/>
</dbReference>
<name>A0A4Y2G6A2_ARAVE</name>
<evidence type="ECO:0000259" key="1">
    <source>
        <dbReference type="Pfam" id="PF14529"/>
    </source>
</evidence>
<dbReference type="AlphaFoldDB" id="A0A4Y2G6A2"/>
<dbReference type="SUPFAM" id="SSF56219">
    <property type="entry name" value="DNase I-like"/>
    <property type="match status" value="1"/>
</dbReference>
<reference evidence="2 3" key="1">
    <citation type="journal article" date="2019" name="Sci. Rep.">
        <title>Orb-weaving spider Araneus ventricosus genome elucidates the spidroin gene catalogue.</title>
        <authorList>
            <person name="Kono N."/>
            <person name="Nakamura H."/>
            <person name="Ohtoshi R."/>
            <person name="Moran D.A.P."/>
            <person name="Shinohara A."/>
            <person name="Yoshida Y."/>
            <person name="Fujiwara M."/>
            <person name="Mori M."/>
            <person name="Tomita M."/>
            <person name="Arakawa K."/>
        </authorList>
    </citation>
    <scope>NUCLEOTIDE SEQUENCE [LARGE SCALE GENOMIC DNA]</scope>
</reference>
<accession>A0A4Y2G6A2</accession>
<protein>
    <recommendedName>
        <fullName evidence="1">Endonuclease/exonuclease/phosphatase domain-containing protein</fullName>
    </recommendedName>
</protein>
<gene>
    <name evidence="2" type="ORF">AVEN_72502_1</name>
</gene>
<dbReference type="Proteomes" id="UP000499080">
    <property type="component" value="Unassembled WGS sequence"/>
</dbReference>
<dbReference type="PANTHER" id="PTHR33273:SF4">
    <property type="entry name" value="ENDONUCLEASE_EXONUCLEASE_PHOSPHATASE DOMAIN-CONTAINING PROTEIN"/>
    <property type="match status" value="1"/>
</dbReference>
<sequence length="157" mass="17843">MHVEAATIALNFKNSNPIFLSSIYVPPSSDHSMFTFDLETLIQLNSNHIICGDFNAHHTSWNCNNNNPRGVSLRSFSDYAGLEILFPNSPTRYGSNTSSTIDLTVIKNFLFPYEIHSLAELSPDHNPILLCFYFKYSLPDSQGKITTNWKKFQKNPH</sequence>